<dbReference type="Proteomes" id="UP001374535">
    <property type="component" value="Chromosome 8"/>
</dbReference>
<feature type="compositionally biased region" description="Basic and acidic residues" evidence="1">
    <location>
        <begin position="129"/>
        <end position="141"/>
    </location>
</feature>
<sequence length="239" mass="25853">MHLRQRKEKTEQHLIAKALGHLEVRQFAGGNVAKRGPQPVEILLRKLREPRDQLPPDLRHHAVTFVFLLLCRLFLKAEPAQRARRVELEPRRDAIGVVEVFAGQLFGLGVDDNLVFAHGAENDAVGVESGKERGCDVDGGERAGFGGEGLGGEEGDSASFWEKGESMSSRKEVWQWGQRRGEGRSVFASGSAAVAIGGEGGGGGGGGMRREAVIIMSVRRVPAKYMGFPRESSNLSGDV</sequence>
<gene>
    <name evidence="2" type="ORF">V8G54_025565</name>
</gene>
<protein>
    <submittedName>
        <fullName evidence="2">Uncharacterized protein</fullName>
    </submittedName>
</protein>
<evidence type="ECO:0000256" key="1">
    <source>
        <dbReference type="SAM" id="MobiDB-lite"/>
    </source>
</evidence>
<reference evidence="2 3" key="1">
    <citation type="journal article" date="2023" name="Life. Sci Alliance">
        <title>Evolutionary insights into 3D genome organization and epigenetic landscape of Vigna mungo.</title>
        <authorList>
            <person name="Junaid A."/>
            <person name="Singh B."/>
            <person name="Bhatia S."/>
        </authorList>
    </citation>
    <scope>NUCLEOTIDE SEQUENCE [LARGE SCALE GENOMIC DNA]</scope>
    <source>
        <strain evidence="2">Urdbean</strain>
    </source>
</reference>
<accession>A0AAQ3MZE5</accession>
<dbReference type="AlphaFoldDB" id="A0AAQ3MZE5"/>
<proteinExistence type="predicted"/>
<organism evidence="2 3">
    <name type="scientific">Vigna mungo</name>
    <name type="common">Black gram</name>
    <name type="synonym">Phaseolus mungo</name>
    <dbReference type="NCBI Taxonomy" id="3915"/>
    <lineage>
        <taxon>Eukaryota</taxon>
        <taxon>Viridiplantae</taxon>
        <taxon>Streptophyta</taxon>
        <taxon>Embryophyta</taxon>
        <taxon>Tracheophyta</taxon>
        <taxon>Spermatophyta</taxon>
        <taxon>Magnoliopsida</taxon>
        <taxon>eudicotyledons</taxon>
        <taxon>Gunneridae</taxon>
        <taxon>Pentapetalae</taxon>
        <taxon>rosids</taxon>
        <taxon>fabids</taxon>
        <taxon>Fabales</taxon>
        <taxon>Fabaceae</taxon>
        <taxon>Papilionoideae</taxon>
        <taxon>50 kb inversion clade</taxon>
        <taxon>NPAAA clade</taxon>
        <taxon>indigoferoid/millettioid clade</taxon>
        <taxon>Phaseoleae</taxon>
        <taxon>Vigna</taxon>
    </lineage>
</organism>
<evidence type="ECO:0000313" key="3">
    <source>
        <dbReference type="Proteomes" id="UP001374535"/>
    </source>
</evidence>
<name>A0AAQ3MZE5_VIGMU</name>
<keyword evidence="3" id="KW-1185">Reference proteome</keyword>
<feature type="region of interest" description="Disordered" evidence="1">
    <location>
        <begin position="129"/>
        <end position="149"/>
    </location>
</feature>
<dbReference type="EMBL" id="CP144693">
    <property type="protein sequence ID" value="WVY99495.1"/>
    <property type="molecule type" value="Genomic_DNA"/>
</dbReference>
<evidence type="ECO:0000313" key="2">
    <source>
        <dbReference type="EMBL" id="WVY99495.1"/>
    </source>
</evidence>